<feature type="domain" description="HTH tetR-type" evidence="3">
    <location>
        <begin position="5"/>
        <end position="65"/>
    </location>
</feature>
<dbReference type="Proteomes" id="UP000189810">
    <property type="component" value="Chromosome I"/>
</dbReference>
<dbReference type="AlphaFoldDB" id="A0A1M6SMD3"/>
<evidence type="ECO:0000256" key="1">
    <source>
        <dbReference type="ARBA" id="ARBA00023125"/>
    </source>
</evidence>
<feature type="DNA-binding region" description="H-T-H motif" evidence="2">
    <location>
        <begin position="28"/>
        <end position="47"/>
    </location>
</feature>
<dbReference type="STRING" id="381751.SAMN05444391_1085"/>
<evidence type="ECO:0000313" key="5">
    <source>
        <dbReference type="Proteomes" id="UP000189810"/>
    </source>
</evidence>
<dbReference type="Gene3D" id="1.10.357.10">
    <property type="entry name" value="Tetracycline Repressor, domain 2"/>
    <property type="match status" value="1"/>
</dbReference>
<name>A0A1M6SMD3_9AQUI</name>
<dbReference type="InterPro" id="IPR023772">
    <property type="entry name" value="DNA-bd_HTH_TetR-type_CS"/>
</dbReference>
<proteinExistence type="predicted"/>
<dbReference type="OrthoDB" id="13453at2"/>
<gene>
    <name evidence="4" type="ORF">SAMN05444391_1085</name>
</gene>
<sequence>MLRFKNTKERILESALKLFSEKGIRETTLKDIARDVGITEGAIYRHFSSKDEIVDLLFKKCAEDFYTRLKKAAEKGNNCKEKVYLLGQEFLNFCFENPEAFKYMDLFHYLRAEKVSQFKPLPKDAVVEVLEFCKREGVLKVPVWHALALLVGTLERVFLLSQAGILNKEGAYRIMDIIWKALT</sequence>
<evidence type="ECO:0000259" key="3">
    <source>
        <dbReference type="PROSITE" id="PS50977"/>
    </source>
</evidence>
<keyword evidence="1 2" id="KW-0238">DNA-binding</keyword>
<evidence type="ECO:0000256" key="2">
    <source>
        <dbReference type="PROSITE-ProRule" id="PRU00335"/>
    </source>
</evidence>
<dbReference type="PROSITE" id="PS01081">
    <property type="entry name" value="HTH_TETR_1"/>
    <property type="match status" value="1"/>
</dbReference>
<dbReference type="InterPro" id="IPR009057">
    <property type="entry name" value="Homeodomain-like_sf"/>
</dbReference>
<organism evidence="4 5">
    <name type="scientific">Thermocrinis minervae</name>
    <dbReference type="NCBI Taxonomy" id="381751"/>
    <lineage>
        <taxon>Bacteria</taxon>
        <taxon>Pseudomonadati</taxon>
        <taxon>Aquificota</taxon>
        <taxon>Aquificia</taxon>
        <taxon>Aquificales</taxon>
        <taxon>Aquificaceae</taxon>
        <taxon>Thermocrinis</taxon>
    </lineage>
</organism>
<dbReference type="PANTHER" id="PTHR43479">
    <property type="entry name" value="ACREF/ENVCD OPERON REPRESSOR-RELATED"/>
    <property type="match status" value="1"/>
</dbReference>
<keyword evidence="5" id="KW-1185">Reference proteome</keyword>
<dbReference type="PRINTS" id="PR00455">
    <property type="entry name" value="HTHTETR"/>
</dbReference>
<dbReference type="EMBL" id="LT670846">
    <property type="protein sequence ID" value="SHK45911.1"/>
    <property type="molecule type" value="Genomic_DNA"/>
</dbReference>
<dbReference type="InterPro" id="IPR001647">
    <property type="entry name" value="HTH_TetR"/>
</dbReference>
<accession>A0A1M6SMD3</accession>
<dbReference type="RefSeq" id="WP_079654196.1">
    <property type="nucleotide sequence ID" value="NZ_LT670846.1"/>
</dbReference>
<dbReference type="Pfam" id="PF00440">
    <property type="entry name" value="TetR_N"/>
    <property type="match status" value="1"/>
</dbReference>
<dbReference type="InterPro" id="IPR050624">
    <property type="entry name" value="HTH-type_Tx_Regulator"/>
</dbReference>
<dbReference type="GO" id="GO:0003677">
    <property type="term" value="F:DNA binding"/>
    <property type="evidence" value="ECO:0007669"/>
    <property type="project" value="UniProtKB-UniRule"/>
</dbReference>
<reference evidence="4 5" key="1">
    <citation type="submission" date="2016-11" db="EMBL/GenBank/DDBJ databases">
        <authorList>
            <person name="Jaros S."/>
            <person name="Januszkiewicz K."/>
            <person name="Wedrychowicz H."/>
        </authorList>
    </citation>
    <scope>NUCLEOTIDE SEQUENCE [LARGE SCALE GENOMIC DNA]</scope>
    <source>
        <strain evidence="4 5">DSM 19557</strain>
    </source>
</reference>
<dbReference type="PROSITE" id="PS50977">
    <property type="entry name" value="HTH_TETR_2"/>
    <property type="match status" value="1"/>
</dbReference>
<protein>
    <submittedName>
        <fullName evidence="4">Transcriptional regulator, TetR family</fullName>
    </submittedName>
</protein>
<evidence type="ECO:0000313" key="4">
    <source>
        <dbReference type="EMBL" id="SHK45911.1"/>
    </source>
</evidence>
<dbReference type="SUPFAM" id="SSF46689">
    <property type="entry name" value="Homeodomain-like"/>
    <property type="match status" value="1"/>
</dbReference>
<dbReference type="PANTHER" id="PTHR43479:SF20">
    <property type="entry name" value="HTH TETR-TYPE DOMAIN-CONTAINING PROTEIN"/>
    <property type="match status" value="1"/>
</dbReference>